<dbReference type="RefSeq" id="WP_060002899.1">
    <property type="nucleotide sequence ID" value="NZ_CADEPX010000010.1"/>
</dbReference>
<dbReference type="Proteomes" id="UP000220629">
    <property type="component" value="Unassembled WGS sequence"/>
</dbReference>
<dbReference type="EMBL" id="CP104215">
    <property type="protein sequence ID" value="UWX73246.1"/>
    <property type="molecule type" value="Genomic_DNA"/>
</dbReference>
<dbReference type="Proteomes" id="UP001059745">
    <property type="component" value="Chromosome 2"/>
</dbReference>
<evidence type="ECO:0000313" key="3">
    <source>
        <dbReference type="Proteomes" id="UP000220629"/>
    </source>
</evidence>
<accession>A0A118NVQ4</accession>
<evidence type="ECO:0000313" key="1">
    <source>
        <dbReference type="EMBL" id="PEH42556.1"/>
    </source>
</evidence>
<protein>
    <submittedName>
        <fullName evidence="1">Uncharacterized protein</fullName>
    </submittedName>
</protein>
<proteinExistence type="predicted"/>
<gene>
    <name evidence="1" type="ORF">CRM94_10565</name>
    <name evidence="2" type="ORF">NYZ96_33140</name>
</gene>
<evidence type="ECO:0000313" key="2">
    <source>
        <dbReference type="EMBL" id="UWX73246.1"/>
    </source>
</evidence>
<reference evidence="2" key="3">
    <citation type="submission" date="2022-09" db="EMBL/GenBank/DDBJ databases">
        <title>Genomic of Burkholderia gladioli.</title>
        <authorList>
            <person name="Wu H."/>
        </authorList>
    </citation>
    <scope>NUCLEOTIDE SEQUENCE</scope>
    <source>
        <strain evidence="2">ZN-S4</strain>
    </source>
</reference>
<name>A0A118NVQ4_BURGA</name>
<reference evidence="1" key="2">
    <citation type="submission" date="2017-09" db="EMBL/GenBank/DDBJ databases">
        <title>FDA dAtabase for Regulatory Grade micrObial Sequences (FDA-ARGOS): Supporting development and validation of Infectious Disease Dx tests.</title>
        <authorList>
            <person name="Minogue T."/>
            <person name="Wolcott M."/>
            <person name="Wasieloski L."/>
            <person name="Aguilar W."/>
            <person name="Moore D."/>
            <person name="Tallon L.J."/>
            <person name="Sadzewicz L."/>
            <person name="Ott S."/>
            <person name="Zhao X."/>
            <person name="Nagaraj S."/>
            <person name="Vavikolanu K."/>
            <person name="Aluvathingal J."/>
            <person name="Nadendla S."/>
            <person name="Sichtig H."/>
        </authorList>
    </citation>
    <scope>NUCLEOTIDE SEQUENCE</scope>
    <source>
        <strain evidence="1">FDAARGOS_390</strain>
    </source>
</reference>
<sequence length="130" mass="14512">MTHSILDAKALRALAELAEARQAAACDCSRTPLEGWQSQPLSLDESRLEQVGTLRADDGAEPSYDEYLPDGLQYWSPEAPIAPRYFPYNQCDVWACRDCGRLMLRYVEGGGYFVDRRIRAVRAGLIVEAG</sequence>
<reference evidence="3" key="1">
    <citation type="submission" date="2017-09" db="EMBL/GenBank/DDBJ databases">
        <title>FDA dAtabase for Regulatory Grade micrObial Sequences (FDA-ARGOS): Supporting development and validation of Infectious Disease Dx tests.</title>
        <authorList>
            <person name="Minogue T."/>
            <person name="Wolcott M."/>
            <person name="Wasieloski L."/>
            <person name="Aguilar W."/>
            <person name="Moore D."/>
            <person name="Tallon L."/>
            <person name="Sadzewicz L."/>
            <person name="Ott S."/>
            <person name="Zhao X."/>
            <person name="Nagaraj S."/>
            <person name="Vavikolanu K."/>
            <person name="Aluvathingal J."/>
            <person name="Nadendla S."/>
            <person name="Sichtig H."/>
        </authorList>
    </citation>
    <scope>NUCLEOTIDE SEQUENCE [LARGE SCALE GENOMIC DNA]</scope>
    <source>
        <strain evidence="3">FDAARGOS_390</strain>
    </source>
</reference>
<dbReference type="AlphaFoldDB" id="A0A118NVQ4"/>
<organism evidence="1 3">
    <name type="scientific">Burkholderia gladioli</name>
    <name type="common">Pseudomonas marginata</name>
    <name type="synonym">Phytomonas marginata</name>
    <dbReference type="NCBI Taxonomy" id="28095"/>
    <lineage>
        <taxon>Bacteria</taxon>
        <taxon>Pseudomonadati</taxon>
        <taxon>Pseudomonadota</taxon>
        <taxon>Betaproteobacteria</taxon>
        <taxon>Burkholderiales</taxon>
        <taxon>Burkholderiaceae</taxon>
        <taxon>Burkholderia</taxon>
    </lineage>
</organism>
<dbReference type="EMBL" id="PDDY01000001">
    <property type="protein sequence ID" value="PEH42556.1"/>
    <property type="molecule type" value="Genomic_DNA"/>
</dbReference>